<accession>A0A2W1LP51</accession>
<dbReference type="Proteomes" id="UP000249522">
    <property type="component" value="Unassembled WGS sequence"/>
</dbReference>
<organism evidence="1 2">
    <name type="scientific">Paenibacillus sambharensis</name>
    <dbReference type="NCBI Taxonomy" id="1803190"/>
    <lineage>
        <taxon>Bacteria</taxon>
        <taxon>Bacillati</taxon>
        <taxon>Bacillota</taxon>
        <taxon>Bacilli</taxon>
        <taxon>Bacillales</taxon>
        <taxon>Paenibacillaceae</taxon>
        <taxon>Paenibacillus</taxon>
    </lineage>
</organism>
<sequence>MYEYIYVETSLGGFFTEATHRGTIDKYAREGWRLVQVLPTDYNGHGKPTAYEIIFERPVESS</sequence>
<reference evidence="1 2" key="1">
    <citation type="submission" date="2018-06" db="EMBL/GenBank/DDBJ databases">
        <title>Paenibacillus imtechensis sp. nov.</title>
        <authorList>
            <person name="Pinnaka A.K."/>
            <person name="Singh H."/>
            <person name="Kaur M."/>
        </authorList>
    </citation>
    <scope>NUCLEOTIDE SEQUENCE [LARGE SCALE GENOMIC DNA]</scope>
    <source>
        <strain evidence="1 2">SMB1</strain>
    </source>
</reference>
<name>A0A2W1LP51_9BACL</name>
<evidence type="ECO:0000313" key="2">
    <source>
        <dbReference type="Proteomes" id="UP000249522"/>
    </source>
</evidence>
<protein>
    <submittedName>
        <fullName evidence="1">DUF4177 domain-containing protein</fullName>
    </submittedName>
</protein>
<gene>
    <name evidence="1" type="ORF">DNH61_08840</name>
</gene>
<keyword evidence="2" id="KW-1185">Reference proteome</keyword>
<dbReference type="OrthoDB" id="1739894at2"/>
<dbReference type="Pfam" id="PF13783">
    <property type="entry name" value="DUF4177"/>
    <property type="match status" value="1"/>
</dbReference>
<dbReference type="AlphaFoldDB" id="A0A2W1LP51"/>
<comment type="caution">
    <text evidence="1">The sequence shown here is derived from an EMBL/GenBank/DDBJ whole genome shotgun (WGS) entry which is preliminary data.</text>
</comment>
<proteinExistence type="predicted"/>
<dbReference type="InterPro" id="IPR025234">
    <property type="entry name" value="YjzH-like"/>
</dbReference>
<evidence type="ECO:0000313" key="1">
    <source>
        <dbReference type="EMBL" id="PZD96294.1"/>
    </source>
</evidence>
<dbReference type="EMBL" id="QKRB01000041">
    <property type="protein sequence ID" value="PZD96294.1"/>
    <property type="molecule type" value="Genomic_DNA"/>
</dbReference>
<dbReference type="RefSeq" id="WP_111146292.1">
    <property type="nucleotide sequence ID" value="NZ_QKRB01000041.1"/>
</dbReference>